<keyword evidence="7 9" id="KW-0221">Differentiation</keyword>
<feature type="signal peptide" evidence="9">
    <location>
        <begin position="1"/>
        <end position="24"/>
    </location>
</feature>
<keyword evidence="4 9" id="KW-0964">Secreted</keyword>
<dbReference type="GO" id="GO:0008283">
    <property type="term" value="P:cell population proliferation"/>
    <property type="evidence" value="ECO:0007669"/>
    <property type="project" value="UniProtKB-UniRule"/>
</dbReference>
<evidence type="ECO:0000256" key="2">
    <source>
        <dbReference type="ARBA" id="ARBA00010781"/>
    </source>
</evidence>
<evidence type="ECO:0000256" key="1">
    <source>
        <dbReference type="ARBA" id="ARBA00004613"/>
    </source>
</evidence>
<keyword evidence="5 9" id="KW-0765">Sulfation</keyword>
<protein>
    <recommendedName>
        <fullName evidence="9">Phytosulfokine</fullName>
    </recommendedName>
    <component>
        <recommendedName>
            <fullName evidence="9">Phytosulfokine-alpha</fullName>
            <shortName evidence="9">PSK-alpha</shortName>
            <shortName evidence="9">Phytosulfokine-a</shortName>
        </recommendedName>
    </component>
    <component>
        <recommendedName>
            <fullName evidence="9">Phytosulfokine-beta</fullName>
            <shortName evidence="9">PSK-beta</shortName>
            <shortName evidence="9">Phytosulfokine-b</shortName>
        </recommendedName>
    </component>
</protein>
<evidence type="ECO:0000256" key="7">
    <source>
        <dbReference type="ARBA" id="ARBA00022782"/>
    </source>
</evidence>
<sequence>MKQVSHAAAIVCVFLLLIIPHTSARLLPSRQGDDDSPGMRLQQQEEDFSTLMGLEKSCGDGDEGCEKRRMVAEAHLDYIYTQHHHHP</sequence>
<evidence type="ECO:0000256" key="4">
    <source>
        <dbReference type="ARBA" id="ARBA00022525"/>
    </source>
</evidence>
<comment type="similarity">
    <text evidence="2 9">Belongs to the phytosulfokine family.</text>
</comment>
<gene>
    <name evidence="10" type="ORF">Sangu_2868600</name>
</gene>
<feature type="chain" id="PRO_5043093920" description="Phytosulfokine" evidence="9">
    <location>
        <begin position="25"/>
        <end position="87"/>
    </location>
</feature>
<dbReference type="Pfam" id="PF06404">
    <property type="entry name" value="PSK"/>
    <property type="match status" value="1"/>
</dbReference>
<evidence type="ECO:0000256" key="9">
    <source>
        <dbReference type="RuleBase" id="RU368031"/>
    </source>
</evidence>
<comment type="PTM">
    <text evidence="9">Sulfation is important for activity and for the binding to a putative membrane receptor.</text>
</comment>
<keyword evidence="6 9" id="KW-0732">Signal</keyword>
<accession>A0AAW2IP15</accession>
<dbReference type="AlphaFoldDB" id="A0AAW2IP15"/>
<reference evidence="10" key="1">
    <citation type="submission" date="2020-06" db="EMBL/GenBank/DDBJ databases">
        <authorList>
            <person name="Li T."/>
            <person name="Hu X."/>
            <person name="Zhang T."/>
            <person name="Song X."/>
            <person name="Zhang H."/>
            <person name="Dai N."/>
            <person name="Sheng W."/>
            <person name="Hou X."/>
            <person name="Wei L."/>
        </authorList>
    </citation>
    <scope>NUCLEOTIDE SEQUENCE</scope>
    <source>
        <strain evidence="10">G01</strain>
        <tissue evidence="10">Leaf</tissue>
    </source>
</reference>
<reference evidence="10" key="2">
    <citation type="journal article" date="2024" name="Plant">
        <title>Genomic evolution and insights into agronomic trait innovations of Sesamum species.</title>
        <authorList>
            <person name="Miao H."/>
            <person name="Wang L."/>
            <person name="Qu L."/>
            <person name="Liu H."/>
            <person name="Sun Y."/>
            <person name="Le M."/>
            <person name="Wang Q."/>
            <person name="Wei S."/>
            <person name="Zheng Y."/>
            <person name="Lin W."/>
            <person name="Duan Y."/>
            <person name="Cao H."/>
            <person name="Xiong S."/>
            <person name="Wang X."/>
            <person name="Wei L."/>
            <person name="Li C."/>
            <person name="Ma Q."/>
            <person name="Ju M."/>
            <person name="Zhao R."/>
            <person name="Li G."/>
            <person name="Mu C."/>
            <person name="Tian Q."/>
            <person name="Mei H."/>
            <person name="Zhang T."/>
            <person name="Gao T."/>
            <person name="Zhang H."/>
        </authorList>
    </citation>
    <scope>NUCLEOTIDE SEQUENCE</scope>
    <source>
        <strain evidence="10">G01</strain>
    </source>
</reference>
<comment type="function">
    <text evidence="9">Promotes plant cell differentiation, organogenesis and somatic embryogenesis as well as cell proliferation.</text>
</comment>
<dbReference type="EMBL" id="JACGWK010001699">
    <property type="protein sequence ID" value="KAL0283746.1"/>
    <property type="molecule type" value="Genomic_DNA"/>
</dbReference>
<dbReference type="PANTHER" id="PTHR33285:SF33">
    <property type="entry name" value="PHYTOSULFOKINE"/>
    <property type="match status" value="1"/>
</dbReference>
<evidence type="ECO:0000256" key="5">
    <source>
        <dbReference type="ARBA" id="ARBA00022641"/>
    </source>
</evidence>
<dbReference type="GO" id="GO:0030154">
    <property type="term" value="P:cell differentiation"/>
    <property type="evidence" value="ECO:0007669"/>
    <property type="project" value="UniProtKB-UniRule"/>
</dbReference>
<keyword evidence="3 9" id="KW-0217">Developmental protein</keyword>
<keyword evidence="8 9" id="KW-0339">Growth factor</keyword>
<organism evidence="10">
    <name type="scientific">Sesamum angustifolium</name>
    <dbReference type="NCBI Taxonomy" id="2727405"/>
    <lineage>
        <taxon>Eukaryota</taxon>
        <taxon>Viridiplantae</taxon>
        <taxon>Streptophyta</taxon>
        <taxon>Embryophyta</taxon>
        <taxon>Tracheophyta</taxon>
        <taxon>Spermatophyta</taxon>
        <taxon>Magnoliopsida</taxon>
        <taxon>eudicotyledons</taxon>
        <taxon>Gunneridae</taxon>
        <taxon>Pentapetalae</taxon>
        <taxon>asterids</taxon>
        <taxon>lamiids</taxon>
        <taxon>Lamiales</taxon>
        <taxon>Pedaliaceae</taxon>
        <taxon>Sesamum</taxon>
    </lineage>
</organism>
<comment type="subcellular location">
    <subcellularLocation>
        <location evidence="1 9">Secreted</location>
    </subcellularLocation>
</comment>
<dbReference type="GO" id="GO:0005576">
    <property type="term" value="C:extracellular region"/>
    <property type="evidence" value="ECO:0007669"/>
    <property type="project" value="UniProtKB-SubCell"/>
</dbReference>
<dbReference type="InterPro" id="IPR009438">
    <property type="entry name" value="Phytosulfokine"/>
</dbReference>
<evidence type="ECO:0000256" key="3">
    <source>
        <dbReference type="ARBA" id="ARBA00022473"/>
    </source>
</evidence>
<comment type="caution">
    <text evidence="10">The sequence shown here is derived from an EMBL/GenBank/DDBJ whole genome shotgun (WGS) entry which is preliminary data.</text>
</comment>
<evidence type="ECO:0000256" key="6">
    <source>
        <dbReference type="ARBA" id="ARBA00022729"/>
    </source>
</evidence>
<comment type="PTM">
    <text evidence="9">PSK-alpha is produced by endopeptidase digestion. PSK-beta is produced from PSK-alpha by exopeptidase digestion.</text>
</comment>
<proteinExistence type="inferred from homology"/>
<evidence type="ECO:0000256" key="8">
    <source>
        <dbReference type="ARBA" id="ARBA00023030"/>
    </source>
</evidence>
<evidence type="ECO:0000313" key="10">
    <source>
        <dbReference type="EMBL" id="KAL0283746.1"/>
    </source>
</evidence>
<dbReference type="PANTHER" id="PTHR33285">
    <property type="entry name" value="PHYTOSULFOKINES 3"/>
    <property type="match status" value="1"/>
</dbReference>
<name>A0AAW2IP15_9LAMI</name>
<dbReference type="GO" id="GO:0008083">
    <property type="term" value="F:growth factor activity"/>
    <property type="evidence" value="ECO:0007669"/>
    <property type="project" value="UniProtKB-UniRule"/>
</dbReference>